<accession>A0A4T0C4M1</accession>
<feature type="non-terminal residue" evidence="2">
    <location>
        <position position="1"/>
    </location>
</feature>
<name>A0A4T0C4M1_AURPU</name>
<sequence length="532" mass="60483">SFDIAQAAYNEALDNFKKELGNDGKNSWLSGQTSMASVLSVAETARSTTFPTTSKWIRLNSISSKIVYYGTVLDVLSQHHPEYVSLAWGAVKFVLMGVINHGELLNKFTQAFSEIGDALKVAACSALVYETADIETTISRLYLQIIRFLNKAVRWYTSSPIVRVLKGIVKPYELSWKEDVDSIRSCLARVKDRAEIASWAELRVVHDVLTTQGSKVDVIGLAVSNLQNRFDGMFQLMEHQLQETLNNKAISMTLREDMDYIRPGIRDLQVNAILDNLQPALDPDQNLLQTQLILGRNNNMHDHLQNRDHLCRYIQRWSDEPVSSLLIVRATVRSRVMVKTILLDLISTLRASARTVFFTLPRAASRIPRDQSLLLSSWVQALVHQVLKTKLDFLLRSQEKSQVAQYCENHSPKEWMHLLGQVLASIPYAYFVIDTSDLYEQYRNEPDYFRDLINLFRTLMASVTAAHGHLKIFVVGYGSAVPNEGFPVGGQVRELLCSLQYRAIPPKFRAQYSTKTRIQRIRMQRLSTARIA</sequence>
<dbReference type="InterPro" id="IPR056125">
    <property type="entry name" value="DUF7708"/>
</dbReference>
<comment type="caution">
    <text evidence="2">The sequence shown here is derived from an EMBL/GenBank/DDBJ whole genome shotgun (WGS) entry which is preliminary data.</text>
</comment>
<feature type="domain" description="DUF7708" evidence="1">
    <location>
        <begin position="59"/>
        <end position="202"/>
    </location>
</feature>
<evidence type="ECO:0000313" key="2">
    <source>
        <dbReference type="EMBL" id="TIA41929.1"/>
    </source>
</evidence>
<protein>
    <recommendedName>
        <fullName evidence="1">DUF7708 domain-containing protein</fullName>
    </recommendedName>
</protein>
<dbReference type="AlphaFoldDB" id="A0A4T0C4M1"/>
<dbReference type="EMBL" id="QZBZ01000015">
    <property type="protein sequence ID" value="TIA41929.1"/>
    <property type="molecule type" value="Genomic_DNA"/>
</dbReference>
<evidence type="ECO:0000313" key="3">
    <source>
        <dbReference type="Proteomes" id="UP000308724"/>
    </source>
</evidence>
<reference evidence="2 3" key="1">
    <citation type="submission" date="2018-10" db="EMBL/GenBank/DDBJ databases">
        <title>Fifty Aureobasidium pullulans genomes reveal a recombining polyextremotolerant generalist.</title>
        <authorList>
            <person name="Gostincar C."/>
            <person name="Turk M."/>
            <person name="Zajc J."/>
            <person name="Gunde-Cimerman N."/>
        </authorList>
    </citation>
    <scope>NUCLEOTIDE SEQUENCE [LARGE SCALE GENOMIC DNA]</scope>
    <source>
        <strain evidence="2 3">EXF-1645</strain>
    </source>
</reference>
<gene>
    <name evidence="2" type="ORF">D6C78_01457</name>
</gene>
<organism evidence="2 3">
    <name type="scientific">Aureobasidium pullulans</name>
    <name type="common">Black yeast</name>
    <name type="synonym">Pullularia pullulans</name>
    <dbReference type="NCBI Taxonomy" id="5580"/>
    <lineage>
        <taxon>Eukaryota</taxon>
        <taxon>Fungi</taxon>
        <taxon>Dikarya</taxon>
        <taxon>Ascomycota</taxon>
        <taxon>Pezizomycotina</taxon>
        <taxon>Dothideomycetes</taxon>
        <taxon>Dothideomycetidae</taxon>
        <taxon>Dothideales</taxon>
        <taxon>Saccotheciaceae</taxon>
        <taxon>Aureobasidium</taxon>
    </lineage>
</organism>
<dbReference type="Pfam" id="PF24809">
    <property type="entry name" value="DUF7708"/>
    <property type="match status" value="1"/>
</dbReference>
<proteinExistence type="predicted"/>
<evidence type="ECO:0000259" key="1">
    <source>
        <dbReference type="Pfam" id="PF24809"/>
    </source>
</evidence>
<dbReference type="Proteomes" id="UP000308724">
    <property type="component" value="Unassembled WGS sequence"/>
</dbReference>